<evidence type="ECO:0000313" key="6">
    <source>
        <dbReference type="EMBL" id="SBW08801.1"/>
    </source>
</evidence>
<evidence type="ECO:0000256" key="2">
    <source>
        <dbReference type="ARBA" id="ARBA00012706"/>
    </source>
</evidence>
<dbReference type="InterPro" id="IPR017853">
    <property type="entry name" value="GH"/>
</dbReference>
<dbReference type="InterPro" id="IPR001547">
    <property type="entry name" value="Glyco_hydro_5"/>
</dbReference>
<dbReference type="PANTHER" id="PTHR31451:SF40">
    <property type="entry name" value="GLYCOSIDE HYDROLASE FAMILY 5 DOMAIN-CONTAINING PROTEIN"/>
    <property type="match status" value="1"/>
</dbReference>
<dbReference type="EMBL" id="FLUL01000001">
    <property type="protein sequence ID" value="SBW08801.1"/>
    <property type="molecule type" value="Genomic_DNA"/>
</dbReference>
<evidence type="ECO:0000256" key="4">
    <source>
        <dbReference type="ARBA" id="ARBA00023295"/>
    </source>
</evidence>
<evidence type="ECO:0000256" key="1">
    <source>
        <dbReference type="ARBA" id="ARBA00001678"/>
    </source>
</evidence>
<dbReference type="PANTHER" id="PTHR31451">
    <property type="match status" value="1"/>
</dbReference>
<dbReference type="Gene3D" id="3.20.20.80">
    <property type="entry name" value="Glycosidases"/>
    <property type="match status" value="1"/>
</dbReference>
<sequence length="431" mass="48967">MKKLILFTITVLSLFSCNSKKSTTMSESAFVKQKDGHFVIGDNPYYFIGTNYWYGAILGSTGEGGNRERLLKELDFMKENGINNLRVLVGADGVAGQAVKVRPTLQTAPGVYNDTIFDGLDFFMAELGKRNMHAVLYLNNSWEWSGGYGQYLEWSGKGNVPEKGVYDWPVFVKHVAQYADCDSCHTMFLNHVKHVVSRTNKYTGKKYTEDTALMSWQVGNEPRVFSDEGKPAFKKWLKETTALIRSLDSNHLISIGNEGLMGSEGDMNLYEEIHADPNVDYLTIHIWPKNWSWIDITKIKESVDTAIVRTDKYISEHLAIAKKLDKPITIEEFGFPRDNHKYTLDDPVTARDKYYANIFEYIVTASKDKGNIAGCNFWAWGGLGRPAHEFWKPWDDYVGDPAQEEQGLNSVFDTDSTIKLIKEYADKLNTK</sequence>
<dbReference type="RefSeq" id="WP_296952318.1">
    <property type="nucleotide sequence ID" value="NZ_LT599021.1"/>
</dbReference>
<dbReference type="Pfam" id="PF26410">
    <property type="entry name" value="GH5_mannosidase"/>
    <property type="match status" value="1"/>
</dbReference>
<dbReference type="SUPFAM" id="SSF51445">
    <property type="entry name" value="(Trans)glycosidases"/>
    <property type="match status" value="1"/>
</dbReference>
<dbReference type="PROSITE" id="PS51257">
    <property type="entry name" value="PROKAR_LIPOPROTEIN"/>
    <property type="match status" value="1"/>
</dbReference>
<accession>A0A212KAS1</accession>
<dbReference type="EC" id="3.2.1.78" evidence="2"/>
<comment type="catalytic activity">
    <reaction evidence="1">
        <text>Random hydrolysis of (1-&gt;4)-beta-D-mannosidic linkages in mannans, galactomannans and glucomannans.</text>
        <dbReference type="EC" id="3.2.1.78"/>
    </reaction>
</comment>
<evidence type="ECO:0000256" key="3">
    <source>
        <dbReference type="ARBA" id="ARBA00022801"/>
    </source>
</evidence>
<dbReference type="InterPro" id="IPR045053">
    <property type="entry name" value="MAN-like"/>
</dbReference>
<evidence type="ECO:0000259" key="5">
    <source>
        <dbReference type="Pfam" id="PF26410"/>
    </source>
</evidence>
<proteinExistence type="predicted"/>
<feature type="domain" description="Glycoside hydrolase family 5" evidence="5">
    <location>
        <begin position="29"/>
        <end position="429"/>
    </location>
</feature>
<keyword evidence="4" id="KW-0326">Glycosidase</keyword>
<organism evidence="6">
    <name type="scientific">uncultured Dysgonomonas sp</name>
    <dbReference type="NCBI Taxonomy" id="206096"/>
    <lineage>
        <taxon>Bacteria</taxon>
        <taxon>Pseudomonadati</taxon>
        <taxon>Bacteroidota</taxon>
        <taxon>Bacteroidia</taxon>
        <taxon>Bacteroidales</taxon>
        <taxon>Dysgonomonadaceae</taxon>
        <taxon>Dysgonomonas</taxon>
        <taxon>environmental samples</taxon>
    </lineage>
</organism>
<name>A0A212KAS1_9BACT</name>
<dbReference type="GO" id="GO:0016985">
    <property type="term" value="F:mannan endo-1,4-beta-mannosidase activity"/>
    <property type="evidence" value="ECO:0007669"/>
    <property type="project" value="TreeGrafter"/>
</dbReference>
<gene>
    <name evidence="6" type="ORF">KL86DYS2_13467</name>
</gene>
<dbReference type="AlphaFoldDB" id="A0A212KAS1"/>
<protein>
    <recommendedName>
        <fullName evidence="2">mannan endo-1,4-beta-mannosidase</fullName>
        <ecNumber evidence="2">3.2.1.78</ecNumber>
    </recommendedName>
</protein>
<dbReference type="GO" id="GO:0000272">
    <property type="term" value="P:polysaccharide catabolic process"/>
    <property type="evidence" value="ECO:0007669"/>
    <property type="project" value="InterPro"/>
</dbReference>
<keyword evidence="3" id="KW-0378">Hydrolase</keyword>
<reference evidence="6" key="1">
    <citation type="submission" date="2016-04" db="EMBL/GenBank/DDBJ databases">
        <authorList>
            <person name="Evans L.H."/>
            <person name="Alamgir A."/>
            <person name="Owens N."/>
            <person name="Weber N.D."/>
            <person name="Virtaneva K."/>
            <person name="Barbian K."/>
            <person name="Babar A."/>
            <person name="Rosenke K."/>
        </authorList>
    </citation>
    <scope>NUCLEOTIDE SEQUENCE</scope>
    <source>
        <strain evidence="6">86-2</strain>
    </source>
</reference>